<sequence>MAYANSASFLSGGYHLLTARSSSSSSSDHDYSKESRSASLEDGLCESGAVGSTTSPRQWPWRVWFRRALRELSPSFFHPWIRRKQYGSKGLEPESEPKPISPTAWLDGLRGYAAFFVVWHHISLIFFSWSLHDGYAGRETDHLLQLPIVRLAISGPPQVFVFFVISGYALSYKPLKLLRDAGGSSSRKCRTQEKEETPTASFYAALASSAFRRHPRLFIPAIVMSLPVPLLAYSRWFGMQMPGAAVKAIDPTPLETLGAQFMDYLHAALELADPLAHRDDWTWDYNTTLWTLPHEFRGSLLVYGALLALSRCRNGVRMFLVAFMAAWALYFAHWPQFLFLSGMLLADLRLRSHRGTQEEEDERCDSSMFDGEWKPAAVAQHSSGWNSVVSHTWPSKYLQAMIQVTSYLCVLYVLSAPPWHLGGDKVPGYIWLAQRVPSQWVDAELPDYFWAGIAAVALIFILDRSPLLQRLFTTPFARYLGRVSYSLYLVHGPILSSFGWWLGKSLTDLTGPETDSGYIVGIAATVVVFWVVVIWAADLGWRFVDAPAVRFAAWAHRKVASR</sequence>
<feature type="transmembrane region" description="Helical" evidence="2">
    <location>
        <begin position="448"/>
        <end position="467"/>
    </location>
</feature>
<feature type="transmembrane region" description="Helical" evidence="2">
    <location>
        <begin position="319"/>
        <end position="346"/>
    </location>
</feature>
<keyword evidence="4" id="KW-0808">Transferase</keyword>
<keyword evidence="2" id="KW-0472">Membrane</keyword>
<feature type="transmembrane region" description="Helical" evidence="2">
    <location>
        <begin position="151"/>
        <end position="170"/>
    </location>
</feature>
<reference evidence="4 5" key="1">
    <citation type="journal article" date="2024" name="IMA Fungus">
        <title>Apiospora arundinis, a panoply of carbohydrate-active enzymes and secondary metabolites.</title>
        <authorList>
            <person name="Sorensen T."/>
            <person name="Petersen C."/>
            <person name="Muurmann A.T."/>
            <person name="Christiansen J.V."/>
            <person name="Brundto M.L."/>
            <person name="Overgaard C.K."/>
            <person name="Boysen A.T."/>
            <person name="Wollenberg R.D."/>
            <person name="Larsen T.O."/>
            <person name="Sorensen J.L."/>
            <person name="Nielsen K.L."/>
            <person name="Sondergaard T.E."/>
        </authorList>
    </citation>
    <scope>NUCLEOTIDE SEQUENCE [LARGE SCALE GENOMIC DNA]</scope>
    <source>
        <strain evidence="4 5">AAU 773</strain>
    </source>
</reference>
<dbReference type="Proteomes" id="UP001390339">
    <property type="component" value="Unassembled WGS sequence"/>
</dbReference>
<dbReference type="Pfam" id="PF01757">
    <property type="entry name" value="Acyl_transf_3"/>
    <property type="match status" value="1"/>
</dbReference>
<feature type="transmembrane region" description="Helical" evidence="2">
    <location>
        <begin position="217"/>
        <end position="236"/>
    </location>
</feature>
<feature type="transmembrane region" description="Helical" evidence="2">
    <location>
        <begin position="112"/>
        <end position="131"/>
    </location>
</feature>
<comment type="caution">
    <text evidence="4">The sequence shown here is derived from an EMBL/GenBank/DDBJ whole genome shotgun (WGS) entry which is preliminary data.</text>
</comment>
<dbReference type="InterPro" id="IPR002656">
    <property type="entry name" value="Acyl_transf_3_dom"/>
</dbReference>
<protein>
    <submittedName>
        <fullName evidence="4">Acyltransferase family-domain-containing protein</fullName>
    </submittedName>
</protein>
<evidence type="ECO:0000256" key="1">
    <source>
        <dbReference type="SAM" id="MobiDB-lite"/>
    </source>
</evidence>
<keyword evidence="2" id="KW-1133">Transmembrane helix</keyword>
<feature type="transmembrane region" description="Helical" evidence="2">
    <location>
        <begin position="479"/>
        <end position="502"/>
    </location>
</feature>
<dbReference type="PANTHER" id="PTHR23028:SF134">
    <property type="entry name" value="PUTATIVE (AFU_ORTHOLOGUE AFUA_4G08520)-RELATED"/>
    <property type="match status" value="1"/>
</dbReference>
<proteinExistence type="predicted"/>
<gene>
    <name evidence="4" type="ORF">PGQ11_007492</name>
</gene>
<evidence type="ECO:0000313" key="4">
    <source>
        <dbReference type="EMBL" id="KAK8868914.1"/>
    </source>
</evidence>
<feature type="domain" description="Acyltransferase 3" evidence="3">
    <location>
        <begin position="104"/>
        <end position="533"/>
    </location>
</feature>
<keyword evidence="5" id="KW-1185">Reference proteome</keyword>
<dbReference type="InterPro" id="IPR050879">
    <property type="entry name" value="Acyltransferase_3"/>
</dbReference>
<keyword evidence="2" id="KW-0812">Transmembrane</keyword>
<name>A0ABR2IWC3_9PEZI</name>
<evidence type="ECO:0000256" key="2">
    <source>
        <dbReference type="SAM" id="Phobius"/>
    </source>
</evidence>
<evidence type="ECO:0000259" key="3">
    <source>
        <dbReference type="Pfam" id="PF01757"/>
    </source>
</evidence>
<feature type="region of interest" description="Disordered" evidence="1">
    <location>
        <begin position="20"/>
        <end position="39"/>
    </location>
</feature>
<dbReference type="GO" id="GO:0016746">
    <property type="term" value="F:acyltransferase activity"/>
    <property type="evidence" value="ECO:0007669"/>
    <property type="project" value="UniProtKB-KW"/>
</dbReference>
<organism evidence="4 5">
    <name type="scientific">Apiospora arundinis</name>
    <dbReference type="NCBI Taxonomy" id="335852"/>
    <lineage>
        <taxon>Eukaryota</taxon>
        <taxon>Fungi</taxon>
        <taxon>Dikarya</taxon>
        <taxon>Ascomycota</taxon>
        <taxon>Pezizomycotina</taxon>
        <taxon>Sordariomycetes</taxon>
        <taxon>Xylariomycetidae</taxon>
        <taxon>Amphisphaeriales</taxon>
        <taxon>Apiosporaceae</taxon>
        <taxon>Apiospora</taxon>
    </lineage>
</organism>
<dbReference type="EMBL" id="JAPCWZ010000004">
    <property type="protein sequence ID" value="KAK8868914.1"/>
    <property type="molecule type" value="Genomic_DNA"/>
</dbReference>
<keyword evidence="4" id="KW-0012">Acyltransferase</keyword>
<feature type="transmembrane region" description="Helical" evidence="2">
    <location>
        <begin position="517"/>
        <end position="537"/>
    </location>
</feature>
<evidence type="ECO:0000313" key="5">
    <source>
        <dbReference type="Proteomes" id="UP001390339"/>
    </source>
</evidence>
<accession>A0ABR2IWC3</accession>
<feature type="compositionally biased region" description="Basic and acidic residues" evidence="1">
    <location>
        <begin position="27"/>
        <end position="36"/>
    </location>
</feature>
<dbReference type="PANTHER" id="PTHR23028">
    <property type="entry name" value="ACETYLTRANSFERASE"/>
    <property type="match status" value="1"/>
</dbReference>